<evidence type="ECO:0000313" key="5">
    <source>
        <dbReference type="Proteomes" id="UP001209570"/>
    </source>
</evidence>
<accession>A0AAD5Q9H5</accession>
<keyword evidence="3" id="KW-0472">Membrane</keyword>
<dbReference type="AlphaFoldDB" id="A0AAD5Q9H5"/>
<dbReference type="GO" id="GO:0005737">
    <property type="term" value="C:cytoplasm"/>
    <property type="evidence" value="ECO:0007669"/>
    <property type="project" value="TreeGrafter"/>
</dbReference>
<evidence type="ECO:0000313" key="4">
    <source>
        <dbReference type="EMBL" id="KAJ0398718.1"/>
    </source>
</evidence>
<organism evidence="4 5">
    <name type="scientific">Pythium insidiosum</name>
    <name type="common">Pythiosis disease agent</name>
    <dbReference type="NCBI Taxonomy" id="114742"/>
    <lineage>
        <taxon>Eukaryota</taxon>
        <taxon>Sar</taxon>
        <taxon>Stramenopiles</taxon>
        <taxon>Oomycota</taxon>
        <taxon>Peronosporomycetes</taxon>
        <taxon>Pythiales</taxon>
        <taxon>Pythiaceae</taxon>
        <taxon>Pythium</taxon>
    </lineage>
</organism>
<reference evidence="4" key="1">
    <citation type="submission" date="2021-12" db="EMBL/GenBank/DDBJ databases">
        <title>Prjna785345.</title>
        <authorList>
            <person name="Rujirawat T."/>
            <person name="Krajaejun T."/>
        </authorList>
    </citation>
    <scope>NUCLEOTIDE SEQUENCE</scope>
    <source>
        <strain evidence="4">Pi057C3</strain>
    </source>
</reference>
<dbReference type="SUPFAM" id="SSF52058">
    <property type="entry name" value="L domain-like"/>
    <property type="match status" value="1"/>
</dbReference>
<keyword evidence="2" id="KW-0677">Repeat</keyword>
<evidence type="ECO:0008006" key="6">
    <source>
        <dbReference type="Google" id="ProtNLM"/>
    </source>
</evidence>
<dbReference type="PANTHER" id="PTHR48051:SF1">
    <property type="entry name" value="RAS SUPPRESSOR PROTEIN 1"/>
    <property type="match status" value="1"/>
</dbReference>
<keyword evidence="5" id="KW-1185">Reference proteome</keyword>
<feature type="transmembrane region" description="Helical" evidence="3">
    <location>
        <begin position="27"/>
        <end position="55"/>
    </location>
</feature>
<keyword evidence="1" id="KW-0433">Leucine-rich repeat</keyword>
<dbReference type="Gene3D" id="3.80.10.10">
    <property type="entry name" value="Ribonuclease Inhibitor"/>
    <property type="match status" value="1"/>
</dbReference>
<dbReference type="InterPro" id="IPR050216">
    <property type="entry name" value="LRR_domain-containing"/>
</dbReference>
<keyword evidence="3" id="KW-0812">Transmembrane</keyword>
<evidence type="ECO:0000256" key="1">
    <source>
        <dbReference type="ARBA" id="ARBA00022614"/>
    </source>
</evidence>
<proteinExistence type="predicted"/>
<dbReference type="EMBL" id="JAKCXM010000206">
    <property type="protein sequence ID" value="KAJ0398718.1"/>
    <property type="molecule type" value="Genomic_DNA"/>
</dbReference>
<name>A0AAD5Q9H5_PYTIN</name>
<evidence type="ECO:0000256" key="3">
    <source>
        <dbReference type="SAM" id="Phobius"/>
    </source>
</evidence>
<gene>
    <name evidence="4" type="ORF">P43SY_004135</name>
</gene>
<evidence type="ECO:0000256" key="2">
    <source>
        <dbReference type="ARBA" id="ARBA00022737"/>
    </source>
</evidence>
<dbReference type="Proteomes" id="UP001209570">
    <property type="component" value="Unassembled WGS sequence"/>
</dbReference>
<keyword evidence="3" id="KW-1133">Transmembrane helix</keyword>
<feature type="transmembrane region" description="Helical" evidence="3">
    <location>
        <begin position="227"/>
        <end position="250"/>
    </location>
</feature>
<feature type="transmembrane region" description="Helical" evidence="3">
    <location>
        <begin position="76"/>
        <end position="95"/>
    </location>
</feature>
<protein>
    <recommendedName>
        <fullName evidence="6">TKL protein kinase</fullName>
    </recommendedName>
</protein>
<comment type="caution">
    <text evidence="4">The sequence shown here is derived from an EMBL/GenBank/DDBJ whole genome shotgun (WGS) entry which is preliminary data.</text>
</comment>
<dbReference type="PANTHER" id="PTHR48051">
    <property type="match status" value="1"/>
</dbReference>
<dbReference type="InterPro" id="IPR032675">
    <property type="entry name" value="LRR_dom_sf"/>
</dbReference>
<sequence>MASSITSLSSLHPPPQGSVVAPAVFRWIWGVVLFVHLICAGYAAVIAWLCLYLPVNAPEVLENAELYSISIPAQRYSIVAALFLGVVVWHLSIVAKTLAASMKQAKLQWPPRSNWGLLGCLRSTRRYVRTWRRCCFLRRVCEYLVSGCTLVVSAFDITDPNYDTTHVAREIVETAFLSVQAFRSSFLVARPWMNHILVSLLVLNCWATPVIQYVVRRDVAAARLLSLAINMALAFVSYVVLPVALSIPYYEIYNASTGTFANSFWYTDRWLVRFINEWQILLVTSWFDCLSKIFIATTLTRSLLAVSKLVQPAASPSVSPMDGSVSVTKSRLQIVPPLYRRSTITRRPTRVDGLGRHVLLLWGAVVLVVHLHTAFQRDNARCMEQVHPWFSGGDACSLMEINCQRDADSGDARDLDRALASIDRKWLSFLVIRHCSSVEITPAFLELSNLIGLKIYNSTVARWEADAALSGHHHPRMAFLLLVATNMTELPRGLYGPDFPQHLKDLEICRSNLSVLPDAIELAWPKRLFLLLEDLQLPHFPAVVTRLGVESLSVAMNGFTSIPAEFFEDPQLNWLKINGNPISALPEAVRSAPTIRWLRFQRTNISVLPDWIDVAAIFDAQAGDTPLCRALAAPESELTPRQRGLLRVIDCAPPTQLLHYPLDDEPVNNP</sequence>
<feature type="transmembrane region" description="Helical" evidence="3">
    <location>
        <begin position="192"/>
        <end position="215"/>
    </location>
</feature>